<dbReference type="GO" id="GO:0006281">
    <property type="term" value="P:DNA repair"/>
    <property type="evidence" value="ECO:0007669"/>
    <property type="project" value="UniProtKB-UniRule"/>
</dbReference>
<keyword evidence="8" id="KW-0378">Hydrolase</keyword>
<comment type="similarity">
    <text evidence="6">Belongs to the RuvA family.</text>
</comment>
<dbReference type="GO" id="GO:0016787">
    <property type="term" value="F:hydrolase activity"/>
    <property type="evidence" value="ECO:0007669"/>
    <property type="project" value="UniProtKB-KW"/>
</dbReference>
<dbReference type="CDD" id="cd14332">
    <property type="entry name" value="UBA_RuvA_C"/>
    <property type="match status" value="1"/>
</dbReference>
<dbReference type="HAMAP" id="MF_00031">
    <property type="entry name" value="DNA_HJ_migration_RuvA"/>
    <property type="match status" value="1"/>
</dbReference>
<dbReference type="InterPro" id="IPR036267">
    <property type="entry name" value="RuvA_C_sf"/>
</dbReference>
<accession>A0A9D1QQ05</accession>
<dbReference type="SMART" id="SM00278">
    <property type="entry name" value="HhH1"/>
    <property type="match status" value="2"/>
</dbReference>
<keyword evidence="3 6" id="KW-0238">DNA-binding</keyword>
<dbReference type="GO" id="GO:0006310">
    <property type="term" value="P:DNA recombination"/>
    <property type="evidence" value="ECO:0007669"/>
    <property type="project" value="UniProtKB-UniRule"/>
</dbReference>
<comment type="caution">
    <text evidence="8">The sequence shown here is derived from an EMBL/GenBank/DDBJ whole genome shotgun (WGS) entry which is preliminary data.</text>
</comment>
<evidence type="ECO:0000256" key="4">
    <source>
        <dbReference type="ARBA" id="ARBA00023172"/>
    </source>
</evidence>
<comment type="function">
    <text evidence="6">The RuvA-RuvB-RuvC complex processes Holliday junction (HJ) DNA during genetic recombination and DNA repair, while the RuvA-RuvB complex plays an important role in the rescue of blocked DNA replication forks via replication fork reversal (RFR). RuvA specifically binds to HJ cruciform DNA, conferring on it an open structure. The RuvB hexamer acts as an ATP-dependent pump, pulling dsDNA into and through the RuvAB complex. HJ branch migration allows RuvC to scan DNA until it finds its consensus sequence, where it cleaves and resolves the cruciform DNA.</text>
</comment>
<comment type="subunit">
    <text evidence="6">Homotetramer. Forms an RuvA(8)-RuvB(12)-Holliday junction (HJ) complex. HJ DNA is sandwiched between 2 RuvA tetramers; dsDNA enters through RuvA and exits via RuvB. An RuvB hexamer assembles on each DNA strand where it exits the tetramer. Each RuvB hexamer is contacted by two RuvA subunits (via domain III) on 2 adjacent RuvB subunits; this complex drives branch migration. In the full resolvosome a probable DNA-RuvA(4)-RuvB(12)-RuvC(2) complex forms which resolves the HJ.</text>
</comment>
<dbReference type="Gene3D" id="1.10.8.10">
    <property type="entry name" value="DNA helicase RuvA subunit, C-terminal domain"/>
    <property type="match status" value="1"/>
</dbReference>
<dbReference type="AlphaFoldDB" id="A0A9D1QQ05"/>
<comment type="domain">
    <text evidence="6">Has three domains with a flexible linker between the domains II and III and assumes an 'L' shape. Domain III is highly mobile and contacts RuvB.</text>
</comment>
<sequence>MYEYLTGLITAVKPTYIVIDVHGVGYQVHCPNPYHYQVDKQHPVTVYIYQAVSDSDISLYGLADEAEKKLFLQLLAVSGIGPKSALAILASPDHQGLVNAIANNDISYLTKFPGIGKKTAGQIVLDLQGKVQQLSLTDQVQPSSDKQELDPALSDALSALKALGYQERVVNKVKKQLQQTPGKTTDEYLREGLHLLN</sequence>
<dbReference type="InterPro" id="IPR011114">
    <property type="entry name" value="RuvA_C"/>
</dbReference>
<dbReference type="SUPFAM" id="SSF47781">
    <property type="entry name" value="RuvA domain 2-like"/>
    <property type="match status" value="1"/>
</dbReference>
<dbReference type="Pfam" id="PF01330">
    <property type="entry name" value="RuvA_N"/>
    <property type="match status" value="1"/>
</dbReference>
<feature type="domain" description="Helix-hairpin-helix DNA-binding motif class 1" evidence="7">
    <location>
        <begin position="72"/>
        <end position="91"/>
    </location>
</feature>
<dbReference type="EMBL" id="DXGK01000072">
    <property type="protein sequence ID" value="HIW70459.1"/>
    <property type="molecule type" value="Genomic_DNA"/>
</dbReference>
<evidence type="ECO:0000256" key="2">
    <source>
        <dbReference type="ARBA" id="ARBA00022763"/>
    </source>
</evidence>
<dbReference type="Pfam" id="PF07499">
    <property type="entry name" value="RuvA_C"/>
    <property type="match status" value="1"/>
</dbReference>
<evidence type="ECO:0000313" key="9">
    <source>
        <dbReference type="Proteomes" id="UP000886878"/>
    </source>
</evidence>
<dbReference type="NCBIfam" id="TIGR00084">
    <property type="entry name" value="ruvA"/>
    <property type="match status" value="1"/>
</dbReference>
<proteinExistence type="inferred from homology"/>
<evidence type="ECO:0000256" key="5">
    <source>
        <dbReference type="ARBA" id="ARBA00023204"/>
    </source>
</evidence>
<dbReference type="SUPFAM" id="SSF50249">
    <property type="entry name" value="Nucleic acid-binding proteins"/>
    <property type="match status" value="1"/>
</dbReference>
<organism evidence="8 9">
    <name type="scientific">Candidatus Limosilactobacillus merdipullorum</name>
    <dbReference type="NCBI Taxonomy" id="2838653"/>
    <lineage>
        <taxon>Bacteria</taxon>
        <taxon>Bacillati</taxon>
        <taxon>Bacillota</taxon>
        <taxon>Bacilli</taxon>
        <taxon>Lactobacillales</taxon>
        <taxon>Lactobacillaceae</taxon>
        <taxon>Limosilactobacillus</taxon>
    </lineage>
</organism>
<evidence type="ECO:0000313" key="8">
    <source>
        <dbReference type="EMBL" id="HIW70459.1"/>
    </source>
</evidence>
<reference evidence="8" key="2">
    <citation type="submission" date="2021-04" db="EMBL/GenBank/DDBJ databases">
        <authorList>
            <person name="Gilroy R."/>
        </authorList>
    </citation>
    <scope>NUCLEOTIDE SEQUENCE</scope>
    <source>
        <strain evidence="8">ChiHejej3B27-2180</strain>
    </source>
</reference>
<feature type="region of interest" description="Domain III" evidence="6">
    <location>
        <begin position="152"/>
        <end position="197"/>
    </location>
</feature>
<dbReference type="GO" id="GO:0048476">
    <property type="term" value="C:Holliday junction resolvase complex"/>
    <property type="evidence" value="ECO:0007669"/>
    <property type="project" value="UniProtKB-UniRule"/>
</dbReference>
<dbReference type="Gene3D" id="2.40.50.140">
    <property type="entry name" value="Nucleic acid-binding proteins"/>
    <property type="match status" value="1"/>
</dbReference>
<dbReference type="Pfam" id="PF14520">
    <property type="entry name" value="HHH_5"/>
    <property type="match status" value="1"/>
</dbReference>
<comment type="subcellular location">
    <subcellularLocation>
        <location evidence="6">Cytoplasm</location>
    </subcellularLocation>
</comment>
<dbReference type="InterPro" id="IPR013849">
    <property type="entry name" value="DNA_helicase_Holl-junc_RuvA_I"/>
</dbReference>
<dbReference type="GO" id="GO:0000400">
    <property type="term" value="F:four-way junction DNA binding"/>
    <property type="evidence" value="ECO:0007669"/>
    <property type="project" value="UniProtKB-UniRule"/>
</dbReference>
<dbReference type="GO" id="GO:0005737">
    <property type="term" value="C:cytoplasm"/>
    <property type="evidence" value="ECO:0007669"/>
    <property type="project" value="UniProtKB-SubCell"/>
</dbReference>
<dbReference type="GO" id="GO:0005524">
    <property type="term" value="F:ATP binding"/>
    <property type="evidence" value="ECO:0007669"/>
    <property type="project" value="InterPro"/>
</dbReference>
<keyword evidence="5 6" id="KW-0234">DNA repair</keyword>
<dbReference type="Gene3D" id="1.10.150.20">
    <property type="entry name" value="5' to 3' exonuclease, C-terminal subdomain"/>
    <property type="match status" value="1"/>
</dbReference>
<dbReference type="Proteomes" id="UP000886878">
    <property type="component" value="Unassembled WGS sequence"/>
</dbReference>
<keyword evidence="2 6" id="KW-0227">DNA damage</keyword>
<dbReference type="GO" id="GO:0009379">
    <property type="term" value="C:Holliday junction helicase complex"/>
    <property type="evidence" value="ECO:0007669"/>
    <property type="project" value="InterPro"/>
</dbReference>
<dbReference type="GO" id="GO:0009378">
    <property type="term" value="F:four-way junction helicase activity"/>
    <property type="evidence" value="ECO:0007669"/>
    <property type="project" value="InterPro"/>
</dbReference>
<keyword evidence="4 6" id="KW-0233">DNA recombination</keyword>
<dbReference type="InterPro" id="IPR003583">
    <property type="entry name" value="Hlx-hairpin-Hlx_DNA-bd_motif"/>
</dbReference>
<evidence type="ECO:0000256" key="6">
    <source>
        <dbReference type="HAMAP-Rule" id="MF_00031"/>
    </source>
</evidence>
<dbReference type="InterPro" id="IPR010994">
    <property type="entry name" value="RuvA_2-like"/>
</dbReference>
<gene>
    <name evidence="6 8" type="primary">ruvA</name>
    <name evidence="8" type="ORF">H9876_03665</name>
</gene>
<feature type="domain" description="Helix-hairpin-helix DNA-binding motif class 1" evidence="7">
    <location>
        <begin position="107"/>
        <end position="126"/>
    </location>
</feature>
<evidence type="ECO:0000256" key="1">
    <source>
        <dbReference type="ARBA" id="ARBA00022490"/>
    </source>
</evidence>
<keyword evidence="1 6" id="KW-0963">Cytoplasm</keyword>
<dbReference type="InterPro" id="IPR000085">
    <property type="entry name" value="RuvA"/>
</dbReference>
<name>A0A9D1QQ05_9LACO</name>
<comment type="caution">
    <text evidence="6">Lacks conserved residue(s) required for the propagation of feature annotation.</text>
</comment>
<dbReference type="SUPFAM" id="SSF46929">
    <property type="entry name" value="DNA helicase RuvA subunit, C-terminal domain"/>
    <property type="match status" value="1"/>
</dbReference>
<dbReference type="InterPro" id="IPR012340">
    <property type="entry name" value="NA-bd_OB-fold"/>
</dbReference>
<protein>
    <recommendedName>
        <fullName evidence="6">Holliday junction branch migration complex subunit RuvA</fullName>
    </recommendedName>
</protein>
<evidence type="ECO:0000259" key="7">
    <source>
        <dbReference type="SMART" id="SM00278"/>
    </source>
</evidence>
<evidence type="ECO:0000256" key="3">
    <source>
        <dbReference type="ARBA" id="ARBA00023125"/>
    </source>
</evidence>
<reference evidence="8" key="1">
    <citation type="journal article" date="2021" name="PeerJ">
        <title>Extensive microbial diversity within the chicken gut microbiome revealed by metagenomics and culture.</title>
        <authorList>
            <person name="Gilroy R."/>
            <person name="Ravi A."/>
            <person name="Getino M."/>
            <person name="Pursley I."/>
            <person name="Horton D.L."/>
            <person name="Alikhan N.F."/>
            <person name="Baker D."/>
            <person name="Gharbi K."/>
            <person name="Hall N."/>
            <person name="Watson M."/>
            <person name="Adriaenssens E.M."/>
            <person name="Foster-Nyarko E."/>
            <person name="Jarju S."/>
            <person name="Secka A."/>
            <person name="Antonio M."/>
            <person name="Oren A."/>
            <person name="Chaudhuri R.R."/>
            <person name="La Ragione R."/>
            <person name="Hildebrand F."/>
            <person name="Pallen M.J."/>
        </authorList>
    </citation>
    <scope>NUCLEOTIDE SEQUENCE</scope>
    <source>
        <strain evidence="8">ChiHejej3B27-2180</strain>
    </source>
</reference>